<evidence type="ECO:0000313" key="3">
    <source>
        <dbReference type="Proteomes" id="UP000887013"/>
    </source>
</evidence>
<dbReference type="Proteomes" id="UP000887013">
    <property type="component" value="Unassembled WGS sequence"/>
</dbReference>
<gene>
    <name evidence="2" type="primary">AVEN_193770_1</name>
    <name evidence="2" type="ORF">NPIL_345621</name>
</gene>
<proteinExistence type="predicted"/>
<reference evidence="2" key="1">
    <citation type="submission" date="2020-08" db="EMBL/GenBank/DDBJ databases">
        <title>Multicomponent nature underlies the extraordinary mechanical properties of spider dragline silk.</title>
        <authorList>
            <person name="Kono N."/>
            <person name="Nakamura H."/>
            <person name="Mori M."/>
            <person name="Yoshida Y."/>
            <person name="Ohtoshi R."/>
            <person name="Malay A.D."/>
            <person name="Moran D.A.P."/>
            <person name="Tomita M."/>
            <person name="Numata K."/>
            <person name="Arakawa K."/>
        </authorList>
    </citation>
    <scope>NUCLEOTIDE SEQUENCE</scope>
</reference>
<feature type="signal peptide" evidence="1">
    <location>
        <begin position="1"/>
        <end position="19"/>
    </location>
</feature>
<sequence length="88" mass="9929">MKTTFFLCCMAVVVGVILSDNYGIDKNFFDQIGLSTICQGNLTFSDYSLCEKRCDQMNPPEDCPDVTYVGCACKDEKEEYKMNIISQV</sequence>
<organism evidence="2 3">
    <name type="scientific">Nephila pilipes</name>
    <name type="common">Giant wood spider</name>
    <name type="synonym">Nephila maculata</name>
    <dbReference type="NCBI Taxonomy" id="299642"/>
    <lineage>
        <taxon>Eukaryota</taxon>
        <taxon>Metazoa</taxon>
        <taxon>Ecdysozoa</taxon>
        <taxon>Arthropoda</taxon>
        <taxon>Chelicerata</taxon>
        <taxon>Arachnida</taxon>
        <taxon>Araneae</taxon>
        <taxon>Araneomorphae</taxon>
        <taxon>Entelegynae</taxon>
        <taxon>Araneoidea</taxon>
        <taxon>Nephilidae</taxon>
        <taxon>Nephila</taxon>
    </lineage>
</organism>
<dbReference type="OrthoDB" id="6425854at2759"/>
<keyword evidence="1" id="KW-0732">Signal</keyword>
<evidence type="ECO:0000313" key="2">
    <source>
        <dbReference type="EMBL" id="GFT32570.1"/>
    </source>
</evidence>
<dbReference type="InterPro" id="IPR036084">
    <property type="entry name" value="Ser_inhib-like_sf"/>
</dbReference>
<dbReference type="AlphaFoldDB" id="A0A8X6NSP5"/>
<comment type="caution">
    <text evidence="2">The sequence shown here is derived from an EMBL/GenBank/DDBJ whole genome shotgun (WGS) entry which is preliminary data.</text>
</comment>
<name>A0A8X6NSP5_NEPPI</name>
<protein>
    <submittedName>
        <fullName evidence="2">TIL domain-containing protein</fullName>
    </submittedName>
</protein>
<dbReference type="EMBL" id="BMAW01013180">
    <property type="protein sequence ID" value="GFT32570.1"/>
    <property type="molecule type" value="Genomic_DNA"/>
</dbReference>
<accession>A0A8X6NSP5</accession>
<dbReference type="SUPFAM" id="SSF57567">
    <property type="entry name" value="Serine protease inhibitors"/>
    <property type="match status" value="1"/>
</dbReference>
<evidence type="ECO:0000256" key="1">
    <source>
        <dbReference type="SAM" id="SignalP"/>
    </source>
</evidence>
<feature type="chain" id="PRO_5036504670" evidence="1">
    <location>
        <begin position="20"/>
        <end position="88"/>
    </location>
</feature>
<keyword evidence="3" id="KW-1185">Reference proteome</keyword>